<dbReference type="GO" id="GO:0005741">
    <property type="term" value="C:mitochondrial outer membrane"/>
    <property type="evidence" value="ECO:0007669"/>
    <property type="project" value="TreeGrafter"/>
</dbReference>
<dbReference type="Gene3D" id="1.10.437.10">
    <property type="entry name" value="Blc2-like"/>
    <property type="match status" value="1"/>
</dbReference>
<organism evidence="5 6">
    <name type="scientific">Clytia hemisphaerica</name>
    <dbReference type="NCBI Taxonomy" id="252671"/>
    <lineage>
        <taxon>Eukaryota</taxon>
        <taxon>Metazoa</taxon>
        <taxon>Cnidaria</taxon>
        <taxon>Hydrozoa</taxon>
        <taxon>Hydroidolina</taxon>
        <taxon>Leptothecata</taxon>
        <taxon>Obeliida</taxon>
        <taxon>Clytiidae</taxon>
        <taxon>Clytia</taxon>
    </lineage>
</organism>
<dbReference type="GO" id="GO:0008630">
    <property type="term" value="P:intrinsic apoptotic signaling pathway in response to DNA damage"/>
    <property type="evidence" value="ECO:0007669"/>
    <property type="project" value="TreeGrafter"/>
</dbReference>
<keyword evidence="3" id="KW-0812">Transmembrane</keyword>
<sequence>MAGAQPPNENEEEKIRRLIQDFVGERLRRKGISVPGYDQEELINENSSISEIALTLRRVGDEFEMAADTQFVANMCTRLSITPNTAYPMFQAISDKIFASGKNWGRVVAFLTFGSSLAVHCAEKPDMGVTFVDTIVSWIHQYVVSRLGEWIKEQGGLKGFMDFFKRDQAQNTTQNGFLMSALAGVGLGAFLMMTFK</sequence>
<dbReference type="GO" id="GO:0051400">
    <property type="term" value="F:BH domain binding"/>
    <property type="evidence" value="ECO:0007669"/>
    <property type="project" value="TreeGrafter"/>
</dbReference>
<dbReference type="GeneID" id="136805809"/>
<comment type="similarity">
    <text evidence="1">Belongs to the Bcl-2 family.</text>
</comment>
<dbReference type="CDD" id="cd06845">
    <property type="entry name" value="Bcl-2_like"/>
    <property type="match status" value="1"/>
</dbReference>
<evidence type="ECO:0000313" key="6">
    <source>
        <dbReference type="Proteomes" id="UP000594262"/>
    </source>
</evidence>
<dbReference type="InterPro" id="IPR036834">
    <property type="entry name" value="Bcl-2-like_sf"/>
</dbReference>
<dbReference type="PANTHER" id="PTHR11256:SF50">
    <property type="entry name" value="APOPTOSIS REGULATOR CED-9"/>
    <property type="match status" value="1"/>
</dbReference>
<dbReference type="GO" id="GO:0042981">
    <property type="term" value="P:regulation of apoptotic process"/>
    <property type="evidence" value="ECO:0007669"/>
    <property type="project" value="InterPro"/>
</dbReference>
<evidence type="ECO:0000256" key="2">
    <source>
        <dbReference type="ARBA" id="ARBA00022703"/>
    </source>
</evidence>
<reference evidence="5" key="1">
    <citation type="submission" date="2021-01" db="UniProtKB">
        <authorList>
            <consortium name="EnsemblMetazoa"/>
        </authorList>
    </citation>
    <scope>IDENTIFICATION</scope>
</reference>
<dbReference type="RefSeq" id="XP_066918471.1">
    <property type="nucleotide sequence ID" value="XM_067062370.1"/>
</dbReference>
<name>A0A7M5VAR7_9CNID</name>
<keyword evidence="3" id="KW-1133">Transmembrane helix</keyword>
<dbReference type="InterPro" id="IPR046371">
    <property type="entry name" value="Bcl-2_BH1-3"/>
</dbReference>
<proteinExistence type="inferred from homology"/>
<keyword evidence="6" id="KW-1185">Reference proteome</keyword>
<dbReference type="Proteomes" id="UP000594262">
    <property type="component" value="Unplaced"/>
</dbReference>
<dbReference type="PROSITE" id="PS50062">
    <property type="entry name" value="BCL2_FAMILY"/>
    <property type="match status" value="1"/>
</dbReference>
<dbReference type="SUPFAM" id="SSF56854">
    <property type="entry name" value="Bcl-2 inhibitors of programmed cell death"/>
    <property type="match status" value="1"/>
</dbReference>
<dbReference type="InterPro" id="IPR026298">
    <property type="entry name" value="Bcl-2_fam"/>
</dbReference>
<accession>A0A7M5VAR7</accession>
<keyword evidence="3" id="KW-0472">Membrane</keyword>
<evidence type="ECO:0000313" key="5">
    <source>
        <dbReference type="EnsemblMetazoa" id="CLYHEMP010602.1"/>
    </source>
</evidence>
<dbReference type="EnsemblMetazoa" id="CLYHEMT010602.1">
    <property type="protein sequence ID" value="CLYHEMP010602.1"/>
    <property type="gene ID" value="CLYHEMG010602"/>
</dbReference>
<evidence type="ECO:0000256" key="3">
    <source>
        <dbReference type="SAM" id="Phobius"/>
    </source>
</evidence>
<evidence type="ECO:0000256" key="1">
    <source>
        <dbReference type="ARBA" id="ARBA00009458"/>
    </source>
</evidence>
<dbReference type="Pfam" id="PF00452">
    <property type="entry name" value="Bcl-2"/>
    <property type="match status" value="1"/>
</dbReference>
<protein>
    <recommendedName>
        <fullName evidence="4">Bcl-2 Bcl-2 homology region 1-3 domain-containing protein</fullName>
    </recommendedName>
</protein>
<dbReference type="SMART" id="SM00337">
    <property type="entry name" value="BCL"/>
    <property type="match status" value="1"/>
</dbReference>
<evidence type="ECO:0000259" key="4">
    <source>
        <dbReference type="SMART" id="SM00337"/>
    </source>
</evidence>
<dbReference type="PANTHER" id="PTHR11256">
    <property type="entry name" value="BCL-2 RELATED"/>
    <property type="match status" value="1"/>
</dbReference>
<feature type="transmembrane region" description="Helical" evidence="3">
    <location>
        <begin position="176"/>
        <end position="195"/>
    </location>
</feature>
<dbReference type="PRINTS" id="PR01862">
    <property type="entry name" value="BCL2FAMILY"/>
</dbReference>
<dbReference type="AlphaFoldDB" id="A0A7M5VAR7"/>
<dbReference type="GO" id="GO:0097192">
    <property type="term" value="P:extrinsic apoptotic signaling pathway in absence of ligand"/>
    <property type="evidence" value="ECO:0007669"/>
    <property type="project" value="TreeGrafter"/>
</dbReference>
<keyword evidence="2" id="KW-0053">Apoptosis</keyword>
<dbReference type="GO" id="GO:0001836">
    <property type="term" value="P:release of cytochrome c from mitochondria"/>
    <property type="evidence" value="ECO:0007669"/>
    <property type="project" value="TreeGrafter"/>
</dbReference>
<dbReference type="InterPro" id="IPR002475">
    <property type="entry name" value="Bcl2-like"/>
</dbReference>
<feature type="domain" description="Bcl-2 Bcl-2 homology region 1-3" evidence="4">
    <location>
        <begin position="56"/>
        <end position="157"/>
    </location>
</feature>